<gene>
    <name evidence="3" type="ORF">ALMOND_2B029627</name>
</gene>
<dbReference type="EMBL" id="CABIKO010000449">
    <property type="protein sequence ID" value="VVA36392.1"/>
    <property type="molecule type" value="Genomic_DNA"/>
</dbReference>
<dbReference type="OMA" id="KWSLKGD"/>
<dbReference type="InParanoid" id="A0A5E4G9X3"/>
<dbReference type="PANTHER" id="PTHR31286">
    <property type="entry name" value="GLYCINE-RICH CELL WALL STRUCTURAL PROTEIN 1.8-LIKE"/>
    <property type="match status" value="1"/>
</dbReference>
<dbReference type="InterPro" id="IPR036691">
    <property type="entry name" value="Endo/exonu/phosph_ase_sf"/>
</dbReference>
<dbReference type="Gramene" id="VVA36392">
    <property type="protein sequence ID" value="VVA36392"/>
    <property type="gene ID" value="Prudul26B029627"/>
</dbReference>
<dbReference type="Proteomes" id="UP000327085">
    <property type="component" value="Chromosome 1"/>
</dbReference>
<dbReference type="InterPro" id="IPR025558">
    <property type="entry name" value="DUF4283"/>
</dbReference>
<organism evidence="3 4">
    <name type="scientific">Prunus dulcis</name>
    <name type="common">Almond</name>
    <name type="synonym">Amygdalus dulcis</name>
    <dbReference type="NCBI Taxonomy" id="3755"/>
    <lineage>
        <taxon>Eukaryota</taxon>
        <taxon>Viridiplantae</taxon>
        <taxon>Streptophyta</taxon>
        <taxon>Embryophyta</taxon>
        <taxon>Tracheophyta</taxon>
        <taxon>Spermatophyta</taxon>
        <taxon>Magnoliopsida</taxon>
        <taxon>eudicotyledons</taxon>
        <taxon>Gunneridae</taxon>
        <taxon>Pentapetalae</taxon>
        <taxon>rosids</taxon>
        <taxon>fabids</taxon>
        <taxon>Rosales</taxon>
        <taxon>Rosaceae</taxon>
        <taxon>Amygdaloideae</taxon>
        <taxon>Amygdaleae</taxon>
        <taxon>Prunus</taxon>
    </lineage>
</organism>
<sequence length="757" mass="86214">MFFLKNYRLTKRVRASKDLAPERVLDSNFSPTLTPYHKQGTNSFPSVGLEFGTRSFRDKPLGNGNLGSNVGIDGSCLDDAYEDRNNDEDAVISRDERGPCIQFSVRAMDHLCKPWKNALIIKLLGRSQPHNYLKARLQQKWSLKGDWKLVDLVNDYFVVKFDINEDLNFVLTGGPWIIVRQYLRIGNLLGKLLKIDSLTTAQNRGKFATLCAELDLTKPLEAFVQINQNCQELARDACVGTEAGKGSRTNKLVEEGLRGPWMVVPPRRNTKPNFAAGGGKSSDLKAKGSHFDALKNHNKKWTKSKSTKADPRSALNDILNKVASSKSLAVVNEKKGGDQNVHNEEGVYIFGHQPSNIKQKDETLEVSSDFENEDVNFGVSASESLEQDERIPCGHKRDKLWDYLNFVAECHQLPWLLAGDFNEMLNIDDKFGGAVVNRLKGFKTWVHNNDMVDMGFSRPRFTWQNNIVFEIQDCAMCNLKWRQLFADANQPSPKTFRFEAMWMQHDTFGDFIASIWGQSAGSALHKTLKLIEPLKIWNVNEGDRHTKFFHLTTIIRRRWNKIERLKYNKGVLVEEAENIKAFAVEFFMELFNQPSSDGFVDVIPNLFPRLETVELSALNKVVDMAEVKDSLFSIGGLKAPRMDGFPACFYQNQWGQYAFDIFGIVVQVFTDCHVLNKLNSTLITLVPIVVSPQSPILPKLISHRQVRFVPGRHITGNILLAQELMHKYKIVKGKKSFVAWKIDMSKDYHRLSWKFIK</sequence>
<evidence type="ECO:0000259" key="2">
    <source>
        <dbReference type="Pfam" id="PF14111"/>
    </source>
</evidence>
<dbReference type="InterPro" id="IPR040256">
    <property type="entry name" value="At4g02000-like"/>
</dbReference>
<dbReference type="Pfam" id="PF14111">
    <property type="entry name" value="DUF4283"/>
    <property type="match status" value="1"/>
</dbReference>
<dbReference type="AlphaFoldDB" id="A0A5E4G9X3"/>
<feature type="region of interest" description="Disordered" evidence="1">
    <location>
        <begin position="261"/>
        <end position="286"/>
    </location>
</feature>
<accession>A0A5E4G9X3</accession>
<dbReference type="PANTHER" id="PTHR31286:SF99">
    <property type="entry name" value="DUF4283 DOMAIN-CONTAINING PROTEIN"/>
    <property type="match status" value="1"/>
</dbReference>
<evidence type="ECO:0000256" key="1">
    <source>
        <dbReference type="SAM" id="MobiDB-lite"/>
    </source>
</evidence>
<evidence type="ECO:0000313" key="3">
    <source>
        <dbReference type="EMBL" id="VVA36392.1"/>
    </source>
</evidence>
<dbReference type="SUPFAM" id="SSF56219">
    <property type="entry name" value="DNase I-like"/>
    <property type="match status" value="1"/>
</dbReference>
<feature type="domain" description="DUF4283" evidence="2">
    <location>
        <begin position="115"/>
        <end position="185"/>
    </location>
</feature>
<dbReference type="Gene3D" id="3.60.10.10">
    <property type="entry name" value="Endonuclease/exonuclease/phosphatase"/>
    <property type="match status" value="1"/>
</dbReference>
<evidence type="ECO:0000313" key="4">
    <source>
        <dbReference type="Proteomes" id="UP000327085"/>
    </source>
</evidence>
<reference evidence="4" key="1">
    <citation type="journal article" date="2020" name="Plant J.">
        <title>Transposons played a major role in the diversification between the closely related almond and peach genomes: results from the almond genome sequence.</title>
        <authorList>
            <person name="Alioto T."/>
            <person name="Alexiou K.G."/>
            <person name="Bardil A."/>
            <person name="Barteri F."/>
            <person name="Castanera R."/>
            <person name="Cruz F."/>
            <person name="Dhingra A."/>
            <person name="Duval H."/>
            <person name="Fernandez I Marti A."/>
            <person name="Frias L."/>
            <person name="Galan B."/>
            <person name="Garcia J.L."/>
            <person name="Howad W."/>
            <person name="Gomez-Garrido J."/>
            <person name="Gut M."/>
            <person name="Julca I."/>
            <person name="Morata J."/>
            <person name="Puigdomenech P."/>
            <person name="Ribeca P."/>
            <person name="Rubio Cabetas M.J."/>
            <person name="Vlasova A."/>
            <person name="Wirthensohn M."/>
            <person name="Garcia-Mas J."/>
            <person name="Gabaldon T."/>
            <person name="Casacuberta J.M."/>
            <person name="Arus P."/>
        </authorList>
    </citation>
    <scope>NUCLEOTIDE SEQUENCE [LARGE SCALE GENOMIC DNA]</scope>
    <source>
        <strain evidence="4">cv. Texas</strain>
    </source>
</reference>
<proteinExistence type="predicted"/>
<name>A0A5E4G9X3_PRUDU</name>
<protein>
    <submittedName>
        <fullName evidence="3">PREDICTED: reverse mRNAase</fullName>
    </submittedName>
</protein>